<feature type="compositionally biased region" description="Gly residues" evidence="6">
    <location>
        <begin position="286"/>
        <end position="302"/>
    </location>
</feature>
<evidence type="ECO:0000256" key="4">
    <source>
        <dbReference type="ARBA" id="ARBA00023136"/>
    </source>
</evidence>
<dbReference type="PANTHER" id="PTHR33048">
    <property type="entry name" value="PTH11-LIKE INTEGRAL MEMBRANE PROTEIN (AFU_ORTHOLOGUE AFUA_5G11245)"/>
    <property type="match status" value="1"/>
</dbReference>
<keyword evidence="3 7" id="KW-1133">Transmembrane helix</keyword>
<dbReference type="GO" id="GO:0016020">
    <property type="term" value="C:membrane"/>
    <property type="evidence" value="ECO:0007669"/>
    <property type="project" value="UniProtKB-SubCell"/>
</dbReference>
<evidence type="ECO:0000256" key="3">
    <source>
        <dbReference type="ARBA" id="ARBA00022989"/>
    </source>
</evidence>
<feature type="compositionally biased region" description="Low complexity" evidence="6">
    <location>
        <begin position="352"/>
        <end position="364"/>
    </location>
</feature>
<sequence>MLNEVQSAFILEQWLEYGIGMSVFILRFYARWKFVGFEGYSWDDLFAGLSMIFFTFDPALLNVVITHGSFVGLTDETAEQLTPPLIESFTTGSKALFAAWFTYVTLIWTLKGQVLGYYNRLTAGTWQHKWVKVMAVVCFVSWISLILLIFCRCTPIQRNWQIVPYAGDQCTRTTSTVVLLMVLNILNDIGLVLIPANVLWSAKIPLKRKLLISVLLSSSFFIVACALLRGILGLQSINNIVVSIQWGTRETFVTIIVICVPPIKPLFSSSGSSHFGSSQELYATGTGTGTRWGGAGGGGGGSKKNAIPLKDTPSTAAMDRDLERSGTSSVRDVDLQSLGSSKDLIEDREASKAFASPATPTTATMEHGAGISVRTEFTVSNSQSHGEMDGQQAGWSRHESWTRAVTRQ</sequence>
<gene>
    <name evidence="9" type="ORF">DIS24_g2451</name>
</gene>
<feature type="region of interest" description="Disordered" evidence="6">
    <location>
        <begin position="286"/>
        <end position="408"/>
    </location>
</feature>
<dbReference type="InterPro" id="IPR049326">
    <property type="entry name" value="Rhodopsin_dom_fungi"/>
</dbReference>
<dbReference type="Proteomes" id="UP001175001">
    <property type="component" value="Unassembled WGS sequence"/>
</dbReference>
<evidence type="ECO:0000256" key="5">
    <source>
        <dbReference type="ARBA" id="ARBA00038359"/>
    </source>
</evidence>
<name>A0AA40D690_9PEZI</name>
<reference evidence="9" key="1">
    <citation type="submission" date="2023-06" db="EMBL/GenBank/DDBJ databases">
        <title>Multi-omics analyses reveal the molecular pathogenesis toolkit of Lasiodiplodia hormozganensis, a cross-kingdom pathogen.</title>
        <authorList>
            <person name="Felix C."/>
            <person name="Meneses R."/>
            <person name="Goncalves M.F.M."/>
            <person name="Tilleman L."/>
            <person name="Duarte A.S."/>
            <person name="Jorrin-Novo J.V."/>
            <person name="Van De Peer Y."/>
            <person name="Deforce D."/>
            <person name="Van Nieuwerburgh F."/>
            <person name="Esteves A.C."/>
            <person name="Alves A."/>
        </authorList>
    </citation>
    <scope>NUCLEOTIDE SEQUENCE</scope>
    <source>
        <strain evidence="9">CBS 339.90</strain>
    </source>
</reference>
<protein>
    <recommendedName>
        <fullName evidence="8">Rhodopsin domain-containing protein</fullName>
    </recommendedName>
</protein>
<evidence type="ECO:0000256" key="7">
    <source>
        <dbReference type="SAM" id="Phobius"/>
    </source>
</evidence>
<comment type="caution">
    <text evidence="9">The sequence shown here is derived from an EMBL/GenBank/DDBJ whole genome shotgun (WGS) entry which is preliminary data.</text>
</comment>
<feature type="domain" description="Rhodopsin" evidence="8">
    <location>
        <begin position="26"/>
        <end position="268"/>
    </location>
</feature>
<feature type="compositionally biased region" description="Polar residues" evidence="6">
    <location>
        <begin position="375"/>
        <end position="385"/>
    </location>
</feature>
<keyword evidence="10" id="KW-1185">Reference proteome</keyword>
<dbReference type="EMBL" id="JAUJDW010000007">
    <property type="protein sequence ID" value="KAK0662018.1"/>
    <property type="molecule type" value="Genomic_DNA"/>
</dbReference>
<feature type="transmembrane region" description="Helical" evidence="7">
    <location>
        <begin position="177"/>
        <end position="198"/>
    </location>
</feature>
<accession>A0AA40D690</accession>
<feature type="transmembrane region" description="Helical" evidence="7">
    <location>
        <begin position="97"/>
        <end position="118"/>
    </location>
</feature>
<evidence type="ECO:0000256" key="2">
    <source>
        <dbReference type="ARBA" id="ARBA00022692"/>
    </source>
</evidence>
<dbReference type="InterPro" id="IPR052337">
    <property type="entry name" value="SAT4-like"/>
</dbReference>
<feature type="transmembrane region" description="Helical" evidence="7">
    <location>
        <begin position="130"/>
        <end position="150"/>
    </location>
</feature>
<evidence type="ECO:0000256" key="6">
    <source>
        <dbReference type="SAM" id="MobiDB-lite"/>
    </source>
</evidence>
<dbReference type="Pfam" id="PF20684">
    <property type="entry name" value="Fung_rhodopsin"/>
    <property type="match status" value="1"/>
</dbReference>
<evidence type="ECO:0000259" key="8">
    <source>
        <dbReference type="Pfam" id="PF20684"/>
    </source>
</evidence>
<comment type="subcellular location">
    <subcellularLocation>
        <location evidence="1">Membrane</location>
        <topology evidence="1">Multi-pass membrane protein</topology>
    </subcellularLocation>
</comment>
<organism evidence="9 10">
    <name type="scientific">Lasiodiplodia hormozganensis</name>
    <dbReference type="NCBI Taxonomy" id="869390"/>
    <lineage>
        <taxon>Eukaryota</taxon>
        <taxon>Fungi</taxon>
        <taxon>Dikarya</taxon>
        <taxon>Ascomycota</taxon>
        <taxon>Pezizomycotina</taxon>
        <taxon>Dothideomycetes</taxon>
        <taxon>Dothideomycetes incertae sedis</taxon>
        <taxon>Botryosphaeriales</taxon>
        <taxon>Botryosphaeriaceae</taxon>
        <taxon>Lasiodiplodia</taxon>
    </lineage>
</organism>
<feature type="transmembrane region" description="Helical" evidence="7">
    <location>
        <begin position="14"/>
        <end position="30"/>
    </location>
</feature>
<proteinExistence type="inferred from homology"/>
<evidence type="ECO:0000313" key="9">
    <source>
        <dbReference type="EMBL" id="KAK0662018.1"/>
    </source>
</evidence>
<keyword evidence="4 7" id="KW-0472">Membrane</keyword>
<evidence type="ECO:0000256" key="1">
    <source>
        <dbReference type="ARBA" id="ARBA00004141"/>
    </source>
</evidence>
<keyword evidence="2 7" id="KW-0812">Transmembrane</keyword>
<evidence type="ECO:0000313" key="10">
    <source>
        <dbReference type="Proteomes" id="UP001175001"/>
    </source>
</evidence>
<dbReference type="PANTHER" id="PTHR33048:SF152">
    <property type="entry name" value="INTEGRAL MEMBRANE PROTEIN"/>
    <property type="match status" value="1"/>
</dbReference>
<comment type="similarity">
    <text evidence="5">Belongs to the SAT4 family.</text>
</comment>
<feature type="transmembrane region" description="Helical" evidence="7">
    <location>
        <begin position="210"/>
        <end position="232"/>
    </location>
</feature>
<dbReference type="AlphaFoldDB" id="A0AA40D690"/>
<feature type="transmembrane region" description="Helical" evidence="7">
    <location>
        <begin position="42"/>
        <end position="65"/>
    </location>
</feature>